<dbReference type="EMBL" id="BNCD01000006">
    <property type="protein sequence ID" value="GHH77811.1"/>
    <property type="molecule type" value="Genomic_DNA"/>
</dbReference>
<name>A0A919G4N0_9ACTN</name>
<gene>
    <name evidence="1" type="ORF">GCM10018793_26800</name>
</gene>
<proteinExistence type="predicted"/>
<keyword evidence="2" id="KW-1185">Reference proteome</keyword>
<evidence type="ECO:0000313" key="1">
    <source>
        <dbReference type="EMBL" id="GHH77811.1"/>
    </source>
</evidence>
<evidence type="ECO:0000313" key="2">
    <source>
        <dbReference type="Proteomes" id="UP000603708"/>
    </source>
</evidence>
<comment type="caution">
    <text evidence="1">The sequence shown here is derived from an EMBL/GenBank/DDBJ whole genome shotgun (WGS) entry which is preliminary data.</text>
</comment>
<sequence length="46" mass="4683">MLGVVNADGSIASGSLIKDHEDPTFFRQAGQVAQASAAVIAAVGRR</sequence>
<protein>
    <submittedName>
        <fullName evidence="1">Uncharacterized protein</fullName>
    </submittedName>
</protein>
<dbReference type="AlphaFoldDB" id="A0A919G4N0"/>
<dbReference type="Proteomes" id="UP000603708">
    <property type="component" value="Unassembled WGS sequence"/>
</dbReference>
<reference evidence="1" key="1">
    <citation type="journal article" date="2014" name="Int. J. Syst. Evol. Microbiol.">
        <title>Complete genome sequence of Corynebacterium casei LMG S-19264T (=DSM 44701T), isolated from a smear-ripened cheese.</title>
        <authorList>
            <consortium name="US DOE Joint Genome Institute (JGI-PGF)"/>
            <person name="Walter F."/>
            <person name="Albersmeier A."/>
            <person name="Kalinowski J."/>
            <person name="Ruckert C."/>
        </authorList>
    </citation>
    <scope>NUCLEOTIDE SEQUENCE</scope>
    <source>
        <strain evidence="1">JCM 5069</strain>
    </source>
</reference>
<organism evidence="1 2">
    <name type="scientific">Streptomyces sulfonofaciens</name>
    <dbReference type="NCBI Taxonomy" id="68272"/>
    <lineage>
        <taxon>Bacteria</taxon>
        <taxon>Bacillati</taxon>
        <taxon>Actinomycetota</taxon>
        <taxon>Actinomycetes</taxon>
        <taxon>Kitasatosporales</taxon>
        <taxon>Streptomycetaceae</taxon>
        <taxon>Streptomyces</taxon>
    </lineage>
</organism>
<accession>A0A919G4N0</accession>
<reference evidence="1" key="2">
    <citation type="submission" date="2020-09" db="EMBL/GenBank/DDBJ databases">
        <authorList>
            <person name="Sun Q."/>
            <person name="Ohkuma M."/>
        </authorList>
    </citation>
    <scope>NUCLEOTIDE SEQUENCE</scope>
    <source>
        <strain evidence="1">JCM 5069</strain>
    </source>
</reference>